<dbReference type="EMBL" id="CP003811">
    <property type="protein sequence ID" value="AIQ93085.1"/>
    <property type="molecule type" value="Genomic_DNA"/>
</dbReference>
<dbReference type="AlphaFoldDB" id="A0A089P2T6"/>
<gene>
    <name evidence="1" type="ORF">MOC_5330</name>
</gene>
<sequence>MDILCPLRFAVSRGHAGLSARTTGVEAFGCGRSHGERRRLADRIPYRLDEAL</sequence>
<organism evidence="1 2">
    <name type="scientific">Methylobacterium oryzae CBMB20</name>
    <dbReference type="NCBI Taxonomy" id="693986"/>
    <lineage>
        <taxon>Bacteria</taxon>
        <taxon>Pseudomonadati</taxon>
        <taxon>Pseudomonadota</taxon>
        <taxon>Alphaproteobacteria</taxon>
        <taxon>Hyphomicrobiales</taxon>
        <taxon>Methylobacteriaceae</taxon>
        <taxon>Methylobacterium</taxon>
    </lineage>
</organism>
<evidence type="ECO:0000313" key="2">
    <source>
        <dbReference type="Proteomes" id="UP000029492"/>
    </source>
</evidence>
<dbReference type="Proteomes" id="UP000029492">
    <property type="component" value="Chromosome"/>
</dbReference>
<dbReference type="HOGENOM" id="CLU_3081730_0_0_5"/>
<reference evidence="1 2" key="1">
    <citation type="journal article" date="2014" name="PLoS ONE">
        <title>Genome Information of Methylobacterium oryzae, a Plant-Probiotic Methylotroph in the Phyllosphere.</title>
        <authorList>
            <person name="Kwak M.J."/>
            <person name="Jeong H."/>
            <person name="Madhaiyan M."/>
            <person name="Lee Y."/>
            <person name="Sa T.M."/>
            <person name="Oh T.K."/>
            <person name="Kim J.F."/>
        </authorList>
    </citation>
    <scope>NUCLEOTIDE SEQUENCE [LARGE SCALE GENOMIC DNA]</scope>
    <source>
        <strain evidence="1 2">CBMB20</strain>
    </source>
</reference>
<protein>
    <submittedName>
        <fullName evidence="1">Protein of unassigned function</fullName>
    </submittedName>
</protein>
<keyword evidence="2" id="KW-1185">Reference proteome</keyword>
<proteinExistence type="predicted"/>
<accession>A0A089P2T6</accession>
<dbReference type="KEGG" id="mor:MOC_5330"/>
<name>A0A089P2T6_9HYPH</name>
<evidence type="ECO:0000313" key="1">
    <source>
        <dbReference type="EMBL" id="AIQ93085.1"/>
    </source>
</evidence>
<dbReference type="STRING" id="693986.MOC_5330"/>